<sequence length="757" mass="85874">MPSNMLGTPLPDEIVSEILSLSALRVPDDAFADNYSETSPFATYTESTSAYLLVCKSWLRVATPLLYNVVVLRSQAQAQALALTLSKNTGKSDDLGRFIKKLRVEGGYGTSMHTILQLSPNITDLFVSFDILADDATDGLCLGLPLINPTRLILQYDWHRDQYNQPANALVQTLINCVEHWDRLIFFRAPVQYIRTAMRQIYDALAKKKQLHAVDTMSLDAASHLQWRLRDCPLSKIRILFPVPPEDAVDIESSSQLKALVEYTTIESIEEQRLKVLQEQELHQQSILSINPLFVPLADSSAEARDTILSRILYFAMEVPQRAVNWGNQSRGRRVPLLLVCKQFHRLGLPHFYTHIVFDPKKDFTQLVNILVRHPDLRASIKTLRTDDAALCFPDEATPPNAVGTALIREVIHGPNPSWADRGIAHYRNSIRLFSQLLSSPTIGLTEVSLVNDPTAYYFRADAPISVISFTELATTAGASLHFLSAYIYSPTPFASVVDATAFISFTQLQALEWKSILNIAPKSKVDLRDCLPQLSRLAIHRASDSFFDLFSLMRLPSLRTVEIRHETRGDFEEFLQTHGAKLTTLDIPLELLIPLQTSDIFVFCPNMIELRLACFDRHNNLVNPLFFDLTMHPFSAPHLQKITLSANWYWHMRNQDYPLRSKHRTMPSETLCDWADNIRAFPFDSMPQLSEISIPTMSWPTIERELARDPWVRTAESDTLQDAKVSISDTNRVKWRPRLKLGGRMQKILSLEGPPK</sequence>
<dbReference type="OrthoDB" id="2786563at2759"/>
<gene>
    <name evidence="1" type="ORF">HMN09_00564400</name>
</gene>
<dbReference type="EMBL" id="JACAZE010000006">
    <property type="protein sequence ID" value="KAF7314056.1"/>
    <property type="molecule type" value="Genomic_DNA"/>
</dbReference>
<dbReference type="AlphaFoldDB" id="A0A8H6WEW4"/>
<dbReference type="Proteomes" id="UP000613580">
    <property type="component" value="Unassembled WGS sequence"/>
</dbReference>
<comment type="caution">
    <text evidence="1">The sequence shown here is derived from an EMBL/GenBank/DDBJ whole genome shotgun (WGS) entry which is preliminary data.</text>
</comment>
<evidence type="ECO:0000313" key="1">
    <source>
        <dbReference type="EMBL" id="KAF7314056.1"/>
    </source>
</evidence>
<keyword evidence="2" id="KW-1185">Reference proteome</keyword>
<reference evidence="1" key="1">
    <citation type="submission" date="2020-05" db="EMBL/GenBank/DDBJ databases">
        <title>Mycena genomes resolve the evolution of fungal bioluminescence.</title>
        <authorList>
            <person name="Tsai I.J."/>
        </authorList>
    </citation>
    <scope>NUCLEOTIDE SEQUENCE</scope>
    <source>
        <strain evidence="1">110903Hualien_Pintung</strain>
    </source>
</reference>
<proteinExistence type="predicted"/>
<organism evidence="1 2">
    <name type="scientific">Mycena chlorophos</name>
    <name type="common">Agaric fungus</name>
    <name type="synonym">Agaricus chlorophos</name>
    <dbReference type="NCBI Taxonomy" id="658473"/>
    <lineage>
        <taxon>Eukaryota</taxon>
        <taxon>Fungi</taxon>
        <taxon>Dikarya</taxon>
        <taxon>Basidiomycota</taxon>
        <taxon>Agaricomycotina</taxon>
        <taxon>Agaricomycetes</taxon>
        <taxon>Agaricomycetidae</taxon>
        <taxon>Agaricales</taxon>
        <taxon>Marasmiineae</taxon>
        <taxon>Mycenaceae</taxon>
        <taxon>Mycena</taxon>
    </lineage>
</organism>
<name>A0A8H6WEW4_MYCCL</name>
<protein>
    <submittedName>
        <fullName evidence="1">F-box domain-containing protein</fullName>
    </submittedName>
</protein>
<evidence type="ECO:0000313" key="2">
    <source>
        <dbReference type="Proteomes" id="UP000613580"/>
    </source>
</evidence>
<accession>A0A8H6WEW4</accession>